<protein>
    <submittedName>
        <fullName evidence="1">Uncharacterized protein</fullName>
    </submittedName>
</protein>
<evidence type="ECO:0000313" key="2">
    <source>
        <dbReference type="Proteomes" id="UP000614350"/>
    </source>
</evidence>
<dbReference type="EMBL" id="JACSEA010000020">
    <property type="protein sequence ID" value="KAF7381484.1"/>
    <property type="molecule type" value="Genomic_DNA"/>
</dbReference>
<name>A0A834MRZ5_VESVU</name>
<reference evidence="1" key="1">
    <citation type="journal article" date="2020" name="G3 (Bethesda)">
        <title>High-Quality Assemblies for Three Invasive Social Wasps from the &lt;i&gt;Vespula&lt;/i&gt; Genus.</title>
        <authorList>
            <person name="Harrop T.W.R."/>
            <person name="Guhlin J."/>
            <person name="McLaughlin G.M."/>
            <person name="Permina E."/>
            <person name="Stockwell P."/>
            <person name="Gilligan J."/>
            <person name="Le Lec M.F."/>
            <person name="Gruber M.A.M."/>
            <person name="Quinn O."/>
            <person name="Lovegrove M."/>
            <person name="Duncan E.J."/>
            <person name="Remnant E.J."/>
            <person name="Van Eeckhoven J."/>
            <person name="Graham B."/>
            <person name="Knapp R.A."/>
            <person name="Langford K.W."/>
            <person name="Kronenberg Z."/>
            <person name="Press M.O."/>
            <person name="Eacker S.M."/>
            <person name="Wilson-Rankin E.E."/>
            <person name="Purcell J."/>
            <person name="Lester P.J."/>
            <person name="Dearden P.K."/>
        </authorList>
    </citation>
    <scope>NUCLEOTIDE SEQUENCE</scope>
    <source>
        <strain evidence="1">Marl-1</strain>
    </source>
</reference>
<proteinExistence type="predicted"/>
<dbReference type="AlphaFoldDB" id="A0A834MRZ5"/>
<comment type="caution">
    <text evidence="1">The sequence shown here is derived from an EMBL/GenBank/DDBJ whole genome shotgun (WGS) entry which is preliminary data.</text>
</comment>
<accession>A0A834MRZ5</accession>
<gene>
    <name evidence="1" type="ORF">HZH66_013878</name>
</gene>
<evidence type="ECO:0000313" key="1">
    <source>
        <dbReference type="EMBL" id="KAF7381484.1"/>
    </source>
</evidence>
<sequence>MDIDLRGSNGRAFVRKAEGPRFESWSRNQGPKFLTDFISRARLENGGSVIIDDVSCSETTFGVFYSGQYCIECCALLLEAECYCESLNWINSFISVVTGFKRSVGKFGLEVS</sequence>
<organism evidence="1 2">
    <name type="scientific">Vespula vulgaris</name>
    <name type="common">Yellow jacket</name>
    <name type="synonym">Wasp</name>
    <dbReference type="NCBI Taxonomy" id="7454"/>
    <lineage>
        <taxon>Eukaryota</taxon>
        <taxon>Metazoa</taxon>
        <taxon>Ecdysozoa</taxon>
        <taxon>Arthropoda</taxon>
        <taxon>Hexapoda</taxon>
        <taxon>Insecta</taxon>
        <taxon>Pterygota</taxon>
        <taxon>Neoptera</taxon>
        <taxon>Endopterygota</taxon>
        <taxon>Hymenoptera</taxon>
        <taxon>Apocrita</taxon>
        <taxon>Aculeata</taxon>
        <taxon>Vespoidea</taxon>
        <taxon>Vespidae</taxon>
        <taxon>Vespinae</taxon>
        <taxon>Vespula</taxon>
    </lineage>
</organism>
<keyword evidence="2" id="KW-1185">Reference proteome</keyword>
<dbReference type="Proteomes" id="UP000614350">
    <property type="component" value="Unassembled WGS sequence"/>
</dbReference>